<organism evidence="1 2">
    <name type="scientific">Pisum sativum</name>
    <name type="common">Garden pea</name>
    <name type="synonym">Lathyrus oleraceus</name>
    <dbReference type="NCBI Taxonomy" id="3888"/>
    <lineage>
        <taxon>Eukaryota</taxon>
        <taxon>Viridiplantae</taxon>
        <taxon>Streptophyta</taxon>
        <taxon>Embryophyta</taxon>
        <taxon>Tracheophyta</taxon>
        <taxon>Spermatophyta</taxon>
        <taxon>Magnoliopsida</taxon>
        <taxon>eudicotyledons</taxon>
        <taxon>Gunneridae</taxon>
        <taxon>Pentapetalae</taxon>
        <taxon>rosids</taxon>
        <taxon>fabids</taxon>
        <taxon>Fabales</taxon>
        <taxon>Fabaceae</taxon>
        <taxon>Papilionoideae</taxon>
        <taxon>50 kb inversion clade</taxon>
        <taxon>NPAAA clade</taxon>
        <taxon>Hologalegina</taxon>
        <taxon>IRL clade</taxon>
        <taxon>Fabeae</taxon>
        <taxon>Lathyrus</taxon>
    </lineage>
</organism>
<dbReference type="PANTHER" id="PTHR35292:SF10">
    <property type="match status" value="1"/>
</dbReference>
<evidence type="ECO:0000313" key="2">
    <source>
        <dbReference type="Proteomes" id="UP001058974"/>
    </source>
</evidence>
<protein>
    <submittedName>
        <fullName evidence="1">Uncharacterized protein</fullName>
    </submittedName>
</protein>
<dbReference type="Proteomes" id="UP001058974">
    <property type="component" value="Chromosome 7"/>
</dbReference>
<comment type="caution">
    <text evidence="1">The sequence shown here is derived from an EMBL/GenBank/DDBJ whole genome shotgun (WGS) entry which is preliminary data.</text>
</comment>
<evidence type="ECO:0000313" key="1">
    <source>
        <dbReference type="EMBL" id="KAI5389820.1"/>
    </source>
</evidence>
<dbReference type="AlphaFoldDB" id="A0A9D4VTE0"/>
<keyword evidence="2" id="KW-1185">Reference proteome</keyword>
<accession>A0A9D4VTE0</accession>
<dbReference type="PANTHER" id="PTHR35292">
    <property type="entry name" value="EXPRESSED PROTEIN"/>
    <property type="match status" value="1"/>
</dbReference>
<reference evidence="1 2" key="1">
    <citation type="journal article" date="2022" name="Nat. Genet.">
        <title>Improved pea reference genome and pan-genome highlight genomic features and evolutionary characteristics.</title>
        <authorList>
            <person name="Yang T."/>
            <person name="Liu R."/>
            <person name="Luo Y."/>
            <person name="Hu S."/>
            <person name="Wang D."/>
            <person name="Wang C."/>
            <person name="Pandey M.K."/>
            <person name="Ge S."/>
            <person name="Xu Q."/>
            <person name="Li N."/>
            <person name="Li G."/>
            <person name="Huang Y."/>
            <person name="Saxena R.K."/>
            <person name="Ji Y."/>
            <person name="Li M."/>
            <person name="Yan X."/>
            <person name="He Y."/>
            <person name="Liu Y."/>
            <person name="Wang X."/>
            <person name="Xiang C."/>
            <person name="Varshney R.K."/>
            <person name="Ding H."/>
            <person name="Gao S."/>
            <person name="Zong X."/>
        </authorList>
    </citation>
    <scope>NUCLEOTIDE SEQUENCE [LARGE SCALE GENOMIC DNA]</scope>
    <source>
        <strain evidence="1 2">cv. Zhongwan 6</strain>
    </source>
</reference>
<dbReference type="Gramene" id="Psat07G0521400-T1">
    <property type="protein sequence ID" value="KAI5389820.1"/>
    <property type="gene ID" value="KIW84_075214"/>
</dbReference>
<dbReference type="EMBL" id="JAMSHJ010000007">
    <property type="protein sequence ID" value="KAI5389820.1"/>
    <property type="molecule type" value="Genomic_DNA"/>
</dbReference>
<sequence>MFQQHPVPTTTLPFLSVSSSIAMAFLARGAASLTRISTSASKSPIQLVHRRGLAGAADPHATPKVDIWKDPLSPSKWKEEHFVIASLTGWGVLIYGGYKLFSGGKKEEIEEYFTIYHSKLMHGFLFIGHVQYNISVIVWGNSSHADGAE</sequence>
<proteinExistence type="predicted"/>
<name>A0A9D4VTE0_PEA</name>
<gene>
    <name evidence="1" type="ORF">KIW84_075214</name>
</gene>